<organism evidence="2 3">
    <name type="scientific">Senna tora</name>
    <dbReference type="NCBI Taxonomy" id="362788"/>
    <lineage>
        <taxon>Eukaryota</taxon>
        <taxon>Viridiplantae</taxon>
        <taxon>Streptophyta</taxon>
        <taxon>Embryophyta</taxon>
        <taxon>Tracheophyta</taxon>
        <taxon>Spermatophyta</taxon>
        <taxon>Magnoliopsida</taxon>
        <taxon>eudicotyledons</taxon>
        <taxon>Gunneridae</taxon>
        <taxon>Pentapetalae</taxon>
        <taxon>rosids</taxon>
        <taxon>fabids</taxon>
        <taxon>Fabales</taxon>
        <taxon>Fabaceae</taxon>
        <taxon>Caesalpinioideae</taxon>
        <taxon>Cassia clade</taxon>
        <taxon>Senna</taxon>
    </lineage>
</organism>
<evidence type="ECO:0000256" key="1">
    <source>
        <dbReference type="SAM" id="Phobius"/>
    </source>
</evidence>
<reference evidence="2" key="1">
    <citation type="submission" date="2020-09" db="EMBL/GenBank/DDBJ databases">
        <title>Genome-Enabled Discovery of Anthraquinone Biosynthesis in Senna tora.</title>
        <authorList>
            <person name="Kang S.-H."/>
            <person name="Pandey R.P."/>
            <person name="Lee C.-M."/>
            <person name="Sim J.-S."/>
            <person name="Jeong J.-T."/>
            <person name="Choi B.-S."/>
            <person name="Jung M."/>
            <person name="Ginzburg D."/>
            <person name="Zhao K."/>
            <person name="Won S.Y."/>
            <person name="Oh T.-J."/>
            <person name="Yu Y."/>
            <person name="Kim N.-H."/>
            <person name="Lee O.R."/>
            <person name="Lee T.-H."/>
            <person name="Bashyal P."/>
            <person name="Kim T.-S."/>
            <person name="Lee W.-H."/>
            <person name="Kawkins C."/>
            <person name="Kim C.-K."/>
            <person name="Kim J.S."/>
            <person name="Ahn B.O."/>
            <person name="Rhee S.Y."/>
            <person name="Sohng J.K."/>
        </authorList>
    </citation>
    <scope>NUCLEOTIDE SEQUENCE</scope>
    <source>
        <tissue evidence="2">Leaf</tissue>
    </source>
</reference>
<keyword evidence="3" id="KW-1185">Reference proteome</keyword>
<name>A0A834X433_9FABA</name>
<dbReference type="AlphaFoldDB" id="A0A834X433"/>
<feature type="transmembrane region" description="Helical" evidence="1">
    <location>
        <begin position="6"/>
        <end position="24"/>
    </location>
</feature>
<keyword evidence="1" id="KW-1133">Transmembrane helix</keyword>
<comment type="caution">
    <text evidence="2">The sequence shown here is derived from an EMBL/GenBank/DDBJ whole genome shotgun (WGS) entry which is preliminary data.</text>
</comment>
<gene>
    <name evidence="2" type="ORF">G2W53_005719</name>
</gene>
<proteinExistence type="predicted"/>
<dbReference type="Proteomes" id="UP000634136">
    <property type="component" value="Unassembled WGS sequence"/>
</dbReference>
<sequence length="25" mass="2377">MGSGLMVTAAAVVEVAAIMVVAGTK</sequence>
<keyword evidence="1" id="KW-0812">Transmembrane</keyword>
<protein>
    <submittedName>
        <fullName evidence="2">Uncharacterized protein</fullName>
    </submittedName>
</protein>
<accession>A0A834X433</accession>
<dbReference type="EMBL" id="JAAIUW010000003">
    <property type="protein sequence ID" value="KAF7837237.1"/>
    <property type="molecule type" value="Genomic_DNA"/>
</dbReference>
<evidence type="ECO:0000313" key="3">
    <source>
        <dbReference type="Proteomes" id="UP000634136"/>
    </source>
</evidence>
<keyword evidence="1" id="KW-0472">Membrane</keyword>
<evidence type="ECO:0000313" key="2">
    <source>
        <dbReference type="EMBL" id="KAF7837237.1"/>
    </source>
</evidence>